<evidence type="ECO:0000256" key="1">
    <source>
        <dbReference type="SAM" id="MobiDB-lite"/>
    </source>
</evidence>
<dbReference type="PANTHER" id="PTHR24559:SF439">
    <property type="entry name" value="RETROTRANSPOSON, UNCLASSIFIED-LIKE PROTEIN"/>
    <property type="match status" value="1"/>
</dbReference>
<dbReference type="InterPro" id="IPR053134">
    <property type="entry name" value="RNA-dir_DNA_polymerase"/>
</dbReference>
<sequence>MEEEVKITVDELKEVNLGINDEPRPTYISAPLTPEEETNASPNGKRKHKKPLKQAQQRFRPKLVPSIEAEVNKLIEVGFIWEVQYPTWLANIVSVRKKNRQIRECVDFRDLNHACPKVDFPLPILELMIDSTTATRI</sequence>
<comment type="caution">
    <text evidence="2">The sequence shown here is derived from an EMBL/GenBank/DDBJ whole genome shotgun (WGS) entry which is preliminary data.</text>
</comment>
<dbReference type="Proteomes" id="UP001454036">
    <property type="component" value="Unassembled WGS sequence"/>
</dbReference>
<organism evidence="2 3">
    <name type="scientific">Lithospermum erythrorhizon</name>
    <name type="common">Purple gromwell</name>
    <name type="synonym">Lithospermum officinale var. erythrorhizon</name>
    <dbReference type="NCBI Taxonomy" id="34254"/>
    <lineage>
        <taxon>Eukaryota</taxon>
        <taxon>Viridiplantae</taxon>
        <taxon>Streptophyta</taxon>
        <taxon>Embryophyta</taxon>
        <taxon>Tracheophyta</taxon>
        <taxon>Spermatophyta</taxon>
        <taxon>Magnoliopsida</taxon>
        <taxon>eudicotyledons</taxon>
        <taxon>Gunneridae</taxon>
        <taxon>Pentapetalae</taxon>
        <taxon>asterids</taxon>
        <taxon>lamiids</taxon>
        <taxon>Boraginales</taxon>
        <taxon>Boraginaceae</taxon>
        <taxon>Boraginoideae</taxon>
        <taxon>Lithospermeae</taxon>
        <taxon>Lithospermum</taxon>
    </lineage>
</organism>
<protein>
    <submittedName>
        <fullName evidence="2">Uncharacterized protein</fullName>
    </submittedName>
</protein>
<dbReference type="AlphaFoldDB" id="A0AAV3QLZ9"/>
<dbReference type="PANTHER" id="PTHR24559">
    <property type="entry name" value="TRANSPOSON TY3-I GAG-POL POLYPROTEIN"/>
    <property type="match status" value="1"/>
</dbReference>
<dbReference type="SUPFAM" id="SSF56672">
    <property type="entry name" value="DNA/RNA polymerases"/>
    <property type="match status" value="1"/>
</dbReference>
<proteinExistence type="predicted"/>
<feature type="region of interest" description="Disordered" evidence="1">
    <location>
        <begin position="20"/>
        <end position="58"/>
    </location>
</feature>
<gene>
    <name evidence="2" type="ORF">LIER_19408</name>
</gene>
<dbReference type="InterPro" id="IPR043502">
    <property type="entry name" value="DNA/RNA_pol_sf"/>
</dbReference>
<evidence type="ECO:0000313" key="3">
    <source>
        <dbReference type="Proteomes" id="UP001454036"/>
    </source>
</evidence>
<accession>A0AAV3QLZ9</accession>
<keyword evidence="3" id="KW-1185">Reference proteome</keyword>
<reference evidence="2 3" key="1">
    <citation type="submission" date="2024-01" db="EMBL/GenBank/DDBJ databases">
        <title>The complete chloroplast genome sequence of Lithospermum erythrorhizon: insights into the phylogenetic relationship among Boraginaceae species and the maternal lineages of purple gromwells.</title>
        <authorList>
            <person name="Okada T."/>
            <person name="Watanabe K."/>
        </authorList>
    </citation>
    <scope>NUCLEOTIDE SEQUENCE [LARGE SCALE GENOMIC DNA]</scope>
</reference>
<dbReference type="EMBL" id="BAABME010004795">
    <property type="protein sequence ID" value="GAA0163578.1"/>
    <property type="molecule type" value="Genomic_DNA"/>
</dbReference>
<name>A0AAV3QLZ9_LITER</name>
<dbReference type="Gene3D" id="3.10.10.10">
    <property type="entry name" value="HIV Type 1 Reverse Transcriptase, subunit A, domain 1"/>
    <property type="match status" value="1"/>
</dbReference>
<evidence type="ECO:0000313" key="2">
    <source>
        <dbReference type="EMBL" id="GAA0163578.1"/>
    </source>
</evidence>